<keyword evidence="2 4" id="KW-0413">Isomerase</keyword>
<comment type="catalytic activity">
    <reaction evidence="2">
        <text>dTDP-4-dehydro-6-deoxy-alpha-D-glucose = dTDP-4-dehydro-beta-L-rhamnose</text>
        <dbReference type="Rhea" id="RHEA:16969"/>
        <dbReference type="ChEBI" id="CHEBI:57649"/>
        <dbReference type="ChEBI" id="CHEBI:62830"/>
        <dbReference type="EC" id="5.1.3.13"/>
    </reaction>
</comment>
<dbReference type="EMBL" id="JALKFT010000006">
    <property type="protein sequence ID" value="MCK9875797.1"/>
    <property type="molecule type" value="Genomic_DNA"/>
</dbReference>
<dbReference type="Proteomes" id="UP001201873">
    <property type="component" value="Unassembled WGS sequence"/>
</dbReference>
<evidence type="ECO:0000256" key="1">
    <source>
        <dbReference type="ARBA" id="ARBA00010154"/>
    </source>
</evidence>
<comment type="subunit">
    <text evidence="2">Homodimer.</text>
</comment>
<dbReference type="CDD" id="cd00438">
    <property type="entry name" value="cupin_RmlC"/>
    <property type="match status" value="1"/>
</dbReference>
<sequence>MEISELSVPDAWVFTPRQHSDSRGTFLEWFRSDALTEAVGHPLALSQANHSVSRSGTLRGVHYAQVPPGQAKYVTCMRGQVLDCVVDIRTGSPTFGAFDAVLLDDVDRRGLYVAEGLGHAFIALTDDAAISYLCSAPYTPGREHGIHPLDPDLDLPWPAEITPLLSEKDAAAPTLREAEAAGLLPTYAECQEFYALLRSGHALGAASASRGTGAGASGAGATAGAGAGGAR</sequence>
<reference evidence="4 5" key="1">
    <citation type="submission" date="2022-04" db="EMBL/GenBank/DDBJ databases">
        <title>Genome diversity in the genus Frankia.</title>
        <authorList>
            <person name="Carlos-Shanley C."/>
            <person name="Hahn D."/>
        </authorList>
    </citation>
    <scope>NUCLEOTIDE SEQUENCE [LARGE SCALE GENOMIC DNA]</scope>
    <source>
        <strain evidence="4 5">Ag45/Mut15</strain>
    </source>
</reference>
<comment type="pathway">
    <text evidence="2">Carbohydrate biosynthesis; dTDP-L-rhamnose biosynthesis.</text>
</comment>
<accession>A0ABT0JW77</accession>
<comment type="similarity">
    <text evidence="1 2">Belongs to the dTDP-4-dehydrorhamnose 3,5-epimerase family.</text>
</comment>
<evidence type="ECO:0000256" key="3">
    <source>
        <dbReference type="SAM" id="MobiDB-lite"/>
    </source>
</evidence>
<dbReference type="Gene3D" id="2.60.120.10">
    <property type="entry name" value="Jelly Rolls"/>
    <property type="match status" value="1"/>
</dbReference>
<proteinExistence type="inferred from homology"/>
<dbReference type="PANTHER" id="PTHR21047:SF2">
    <property type="entry name" value="THYMIDINE DIPHOSPHO-4-KETO-RHAMNOSE 3,5-EPIMERASE"/>
    <property type="match status" value="1"/>
</dbReference>
<evidence type="ECO:0000313" key="4">
    <source>
        <dbReference type="EMBL" id="MCK9875797.1"/>
    </source>
</evidence>
<name>A0ABT0JW77_9ACTN</name>
<feature type="compositionally biased region" description="Gly residues" evidence="3">
    <location>
        <begin position="212"/>
        <end position="231"/>
    </location>
</feature>
<dbReference type="PANTHER" id="PTHR21047">
    <property type="entry name" value="DTDP-6-DEOXY-D-GLUCOSE-3,5 EPIMERASE"/>
    <property type="match status" value="1"/>
</dbReference>
<evidence type="ECO:0000256" key="2">
    <source>
        <dbReference type="RuleBase" id="RU364069"/>
    </source>
</evidence>
<gene>
    <name evidence="4" type="primary">rfbC</name>
    <name evidence="4" type="ORF">MXD59_08420</name>
</gene>
<dbReference type="NCBIfam" id="TIGR01221">
    <property type="entry name" value="rmlC"/>
    <property type="match status" value="1"/>
</dbReference>
<keyword evidence="5" id="KW-1185">Reference proteome</keyword>
<dbReference type="RefSeq" id="WP_248824190.1">
    <property type="nucleotide sequence ID" value="NZ_JALKFT010000006.1"/>
</dbReference>
<dbReference type="GO" id="GO:0008830">
    <property type="term" value="F:dTDP-4-dehydrorhamnose 3,5-epimerase activity"/>
    <property type="evidence" value="ECO:0007669"/>
    <property type="project" value="UniProtKB-EC"/>
</dbReference>
<dbReference type="InterPro" id="IPR011051">
    <property type="entry name" value="RmlC_Cupin_sf"/>
</dbReference>
<dbReference type="InterPro" id="IPR000888">
    <property type="entry name" value="RmlC-like"/>
</dbReference>
<evidence type="ECO:0000313" key="5">
    <source>
        <dbReference type="Proteomes" id="UP001201873"/>
    </source>
</evidence>
<protein>
    <recommendedName>
        <fullName evidence="2">dTDP-4-dehydrorhamnose 3,5-epimerase</fullName>
        <ecNumber evidence="2">5.1.3.13</ecNumber>
    </recommendedName>
    <alternativeName>
        <fullName evidence="2">Thymidine diphospho-4-keto-rhamnose 3,5-epimerase</fullName>
    </alternativeName>
</protein>
<dbReference type="InterPro" id="IPR014710">
    <property type="entry name" value="RmlC-like_jellyroll"/>
</dbReference>
<feature type="region of interest" description="Disordered" evidence="3">
    <location>
        <begin position="211"/>
        <end position="231"/>
    </location>
</feature>
<organism evidence="4 5">
    <name type="scientific">Frankia umida</name>
    <dbReference type="NCBI Taxonomy" id="573489"/>
    <lineage>
        <taxon>Bacteria</taxon>
        <taxon>Bacillati</taxon>
        <taxon>Actinomycetota</taxon>
        <taxon>Actinomycetes</taxon>
        <taxon>Frankiales</taxon>
        <taxon>Frankiaceae</taxon>
        <taxon>Frankia</taxon>
    </lineage>
</organism>
<dbReference type="SUPFAM" id="SSF51182">
    <property type="entry name" value="RmlC-like cupins"/>
    <property type="match status" value="1"/>
</dbReference>
<dbReference type="EC" id="5.1.3.13" evidence="2"/>
<comment type="function">
    <text evidence="2">Catalyzes the epimerization of the C3' and C5'positions of dTDP-6-deoxy-D-xylo-4-hexulose, forming dTDP-6-deoxy-L-lyxo-4-hexulose.</text>
</comment>
<dbReference type="Pfam" id="PF00908">
    <property type="entry name" value="dTDP_sugar_isom"/>
    <property type="match status" value="1"/>
</dbReference>
<comment type="caution">
    <text evidence="4">The sequence shown here is derived from an EMBL/GenBank/DDBJ whole genome shotgun (WGS) entry which is preliminary data.</text>
</comment>